<dbReference type="InterPro" id="IPR011032">
    <property type="entry name" value="GroES-like_sf"/>
</dbReference>
<dbReference type="Pfam" id="PF00166">
    <property type="entry name" value="Cpn10"/>
    <property type="match status" value="1"/>
</dbReference>
<evidence type="ECO:0000313" key="4">
    <source>
        <dbReference type="EMBL" id="KAL3816943.1"/>
    </source>
</evidence>
<sequence>MLSSAIRSTRPLLNASSVTASRSLAPLGDRVLVRRSIKETTTPGGILLPSDNVKDSQEGTVVAVGPGIRDVNGALHKMNLKGGDIVLLPKYGGTEVEIGDEKLSLYREDDILGKFE</sequence>
<evidence type="ECO:0000256" key="1">
    <source>
        <dbReference type="ARBA" id="ARBA00006975"/>
    </source>
</evidence>
<dbReference type="Gene3D" id="2.30.33.40">
    <property type="entry name" value="GroES chaperonin"/>
    <property type="match status" value="1"/>
</dbReference>
<dbReference type="HAMAP" id="MF_00580">
    <property type="entry name" value="CH10"/>
    <property type="match status" value="1"/>
</dbReference>
<dbReference type="AlphaFoldDB" id="A0ABD3RXN9"/>
<protein>
    <submittedName>
        <fullName evidence="4">Uncharacterized protein</fullName>
    </submittedName>
</protein>
<dbReference type="PRINTS" id="PR00297">
    <property type="entry name" value="CHAPERONIN10"/>
</dbReference>
<dbReference type="InterPro" id="IPR020818">
    <property type="entry name" value="Chaperonin_GroES"/>
</dbReference>
<comment type="caution">
    <text evidence="4">The sequence shown here is derived from an EMBL/GenBank/DDBJ whole genome shotgun (WGS) entry which is preliminary data.</text>
</comment>
<dbReference type="Proteomes" id="UP001530377">
    <property type="component" value="Unassembled WGS sequence"/>
</dbReference>
<dbReference type="FunFam" id="2.30.33.40:FF:000002">
    <property type="entry name" value="10 kDa chaperonin, mitochondrial"/>
    <property type="match status" value="1"/>
</dbReference>
<accession>A0ABD3RXN9</accession>
<dbReference type="GO" id="GO:0005739">
    <property type="term" value="C:mitochondrion"/>
    <property type="evidence" value="ECO:0007669"/>
    <property type="project" value="UniProtKB-ARBA"/>
</dbReference>
<dbReference type="SUPFAM" id="SSF50129">
    <property type="entry name" value="GroES-like"/>
    <property type="match status" value="1"/>
</dbReference>
<dbReference type="EMBL" id="JALLPB020000124">
    <property type="protein sequence ID" value="KAL3816943.1"/>
    <property type="molecule type" value="Genomic_DNA"/>
</dbReference>
<name>A0ABD3RXN9_9STRA</name>
<gene>
    <name evidence="4" type="ORF">ACHAXA_001771</name>
</gene>
<reference evidence="4 5" key="1">
    <citation type="submission" date="2024-10" db="EMBL/GenBank/DDBJ databases">
        <title>Updated reference genomes for cyclostephanoid diatoms.</title>
        <authorList>
            <person name="Roberts W.R."/>
            <person name="Alverson A.J."/>
        </authorList>
    </citation>
    <scope>NUCLEOTIDE SEQUENCE [LARGE SCALE GENOMIC DNA]</scope>
    <source>
        <strain evidence="4 5">AJA228-03</strain>
    </source>
</reference>
<dbReference type="InterPro" id="IPR018369">
    <property type="entry name" value="Chaprnonin_Cpn10_CS"/>
</dbReference>
<evidence type="ECO:0000256" key="2">
    <source>
        <dbReference type="ARBA" id="ARBA00023186"/>
    </source>
</evidence>
<dbReference type="InterPro" id="IPR037124">
    <property type="entry name" value="Chaperonin_GroES_sf"/>
</dbReference>
<evidence type="ECO:0000256" key="3">
    <source>
        <dbReference type="RuleBase" id="RU003479"/>
    </source>
</evidence>
<organism evidence="4 5">
    <name type="scientific">Cyclostephanos tholiformis</name>
    <dbReference type="NCBI Taxonomy" id="382380"/>
    <lineage>
        <taxon>Eukaryota</taxon>
        <taxon>Sar</taxon>
        <taxon>Stramenopiles</taxon>
        <taxon>Ochrophyta</taxon>
        <taxon>Bacillariophyta</taxon>
        <taxon>Coscinodiscophyceae</taxon>
        <taxon>Thalassiosirophycidae</taxon>
        <taxon>Stephanodiscales</taxon>
        <taxon>Stephanodiscaceae</taxon>
        <taxon>Cyclostephanos</taxon>
    </lineage>
</organism>
<dbReference type="PANTHER" id="PTHR10772:SF0">
    <property type="entry name" value="10 KDA HEAT SHOCK PROTEIN, MITOCHONDRIAL"/>
    <property type="match status" value="1"/>
</dbReference>
<evidence type="ECO:0000313" key="5">
    <source>
        <dbReference type="Proteomes" id="UP001530377"/>
    </source>
</evidence>
<proteinExistence type="inferred from homology"/>
<comment type="similarity">
    <text evidence="1 3">Belongs to the GroES chaperonin family.</text>
</comment>
<dbReference type="CDD" id="cd00320">
    <property type="entry name" value="cpn10"/>
    <property type="match status" value="1"/>
</dbReference>
<dbReference type="PROSITE" id="PS00681">
    <property type="entry name" value="CHAPERONINS_CPN10"/>
    <property type="match status" value="1"/>
</dbReference>
<dbReference type="PANTHER" id="PTHR10772">
    <property type="entry name" value="10 KDA HEAT SHOCK PROTEIN"/>
    <property type="match status" value="1"/>
</dbReference>
<keyword evidence="2 3" id="KW-0143">Chaperone</keyword>
<dbReference type="SMART" id="SM00883">
    <property type="entry name" value="Cpn10"/>
    <property type="match status" value="1"/>
</dbReference>
<keyword evidence="5" id="KW-1185">Reference proteome</keyword>